<keyword evidence="4" id="KW-0408">Iron</keyword>
<dbReference type="InterPro" id="IPR007197">
    <property type="entry name" value="rSAM"/>
</dbReference>
<dbReference type="InterPro" id="IPR058240">
    <property type="entry name" value="rSAM_sf"/>
</dbReference>
<comment type="cofactor">
    <cofactor evidence="1">
        <name>[4Fe-4S] cluster</name>
        <dbReference type="ChEBI" id="CHEBI:49883"/>
    </cofactor>
</comment>
<dbReference type="Gene3D" id="3.40.50.280">
    <property type="entry name" value="Cobalamin-binding domain"/>
    <property type="match status" value="1"/>
</dbReference>
<evidence type="ECO:0000313" key="8">
    <source>
        <dbReference type="Proteomes" id="UP000525298"/>
    </source>
</evidence>
<evidence type="ECO:0000256" key="2">
    <source>
        <dbReference type="ARBA" id="ARBA00022691"/>
    </source>
</evidence>
<sequence length="512" mass="57455">MKILLLEHPRQIASCRCNDIANTPLASSLITGSVAGMLQSRGHQISIVEGFLDGLNYNDIYEKVVSFKPAVMGVHMVYNWEDNQQLYTFIRRLKSKGLVDKIVGYGYYPTFACQEILAFCPEFDGLLVGEPEQTFAEWLETGKPVAGMAWRDSRGGINMLRREPIADLDALPDPVRTEAMMRMGEVNIEGSRGCYGRCVFCYINPYYGDDSRWRPKSPERIIREIDSIIDKYGSKKFYFTDPNFFGPGQMGQRRSLKLAALLKDRNICFGIEGRVNDIHQQTISALVEAGLEQILVGLESGRDESLKRLNKLTTVAQNERALQILRQNGIEPNVGFIMFEPDSSLADIRTNFEFLRRNDLLKNIFITANVLYHPQIVLQGTPAYRNLQQQGRLNLKATTYESETDFKVPEVARLSAIMARVTNYFFVKVDEVWQGRLTEPANAADLYQAINQLLVGCFEKSLSRLEAGDAMDDTAAAEAIDKVKAEIGAVFEQFIRNEDGCGLSAAPGKGCA</sequence>
<dbReference type="InterPro" id="IPR006638">
    <property type="entry name" value="Elp3/MiaA/NifB-like_rSAM"/>
</dbReference>
<dbReference type="GO" id="GO:0051539">
    <property type="term" value="F:4 iron, 4 sulfur cluster binding"/>
    <property type="evidence" value="ECO:0007669"/>
    <property type="project" value="UniProtKB-KW"/>
</dbReference>
<dbReference type="AlphaFoldDB" id="A0A7W0CAC4"/>
<dbReference type="PROSITE" id="PS51918">
    <property type="entry name" value="RADICAL_SAM"/>
    <property type="match status" value="1"/>
</dbReference>
<keyword evidence="3" id="KW-0479">Metal-binding</keyword>
<dbReference type="InterPro" id="IPR051198">
    <property type="entry name" value="BchE-like"/>
</dbReference>
<dbReference type="SFLD" id="SFLDS00029">
    <property type="entry name" value="Radical_SAM"/>
    <property type="match status" value="1"/>
</dbReference>
<evidence type="ECO:0000259" key="6">
    <source>
        <dbReference type="PROSITE" id="PS51918"/>
    </source>
</evidence>
<keyword evidence="8" id="KW-1185">Reference proteome</keyword>
<dbReference type="PANTHER" id="PTHR43409">
    <property type="entry name" value="ANAEROBIC MAGNESIUM-PROTOPORPHYRIN IX MONOMETHYL ESTER CYCLASE-RELATED"/>
    <property type="match status" value="1"/>
</dbReference>
<dbReference type="SUPFAM" id="SSF102114">
    <property type="entry name" value="Radical SAM enzymes"/>
    <property type="match status" value="1"/>
</dbReference>
<dbReference type="Gene3D" id="3.80.30.20">
    <property type="entry name" value="tm_1862 like domain"/>
    <property type="match status" value="1"/>
</dbReference>
<keyword evidence="5" id="KW-0411">Iron-sulfur</keyword>
<dbReference type="RefSeq" id="WP_181551712.1">
    <property type="nucleotide sequence ID" value="NZ_JACDUS010000006.1"/>
</dbReference>
<dbReference type="GO" id="GO:0003824">
    <property type="term" value="F:catalytic activity"/>
    <property type="evidence" value="ECO:0007669"/>
    <property type="project" value="InterPro"/>
</dbReference>
<accession>A0A7W0CAC4</accession>
<name>A0A7W0CAC4_9BACT</name>
<dbReference type="Proteomes" id="UP000525298">
    <property type="component" value="Unassembled WGS sequence"/>
</dbReference>
<proteinExistence type="predicted"/>
<organism evidence="7 8">
    <name type="scientific">Desulfosalsimonas propionicica</name>
    <dbReference type="NCBI Taxonomy" id="332175"/>
    <lineage>
        <taxon>Bacteria</taxon>
        <taxon>Pseudomonadati</taxon>
        <taxon>Thermodesulfobacteriota</taxon>
        <taxon>Desulfobacteria</taxon>
        <taxon>Desulfobacterales</taxon>
        <taxon>Desulfosalsimonadaceae</taxon>
        <taxon>Desulfosalsimonas</taxon>
    </lineage>
</organism>
<dbReference type="EMBL" id="JACDUS010000006">
    <property type="protein sequence ID" value="MBA2882067.1"/>
    <property type="molecule type" value="Genomic_DNA"/>
</dbReference>
<evidence type="ECO:0000313" key="7">
    <source>
        <dbReference type="EMBL" id="MBA2882067.1"/>
    </source>
</evidence>
<dbReference type="SMART" id="SM00729">
    <property type="entry name" value="Elp3"/>
    <property type="match status" value="1"/>
</dbReference>
<feature type="domain" description="Radical SAM core" evidence="6">
    <location>
        <begin position="180"/>
        <end position="420"/>
    </location>
</feature>
<evidence type="ECO:0000256" key="1">
    <source>
        <dbReference type="ARBA" id="ARBA00001966"/>
    </source>
</evidence>
<dbReference type="SFLD" id="SFLDG01123">
    <property type="entry name" value="methyltransferase_(Class_B)"/>
    <property type="match status" value="1"/>
</dbReference>
<comment type="caution">
    <text evidence="7">The sequence shown here is derived from an EMBL/GenBank/DDBJ whole genome shotgun (WGS) entry which is preliminary data.</text>
</comment>
<dbReference type="SFLD" id="SFLDG01082">
    <property type="entry name" value="B12-binding_domain_containing"/>
    <property type="match status" value="1"/>
</dbReference>
<keyword evidence="2" id="KW-0949">S-adenosyl-L-methionine</keyword>
<evidence type="ECO:0000256" key="3">
    <source>
        <dbReference type="ARBA" id="ARBA00022723"/>
    </source>
</evidence>
<dbReference type="GO" id="GO:0046872">
    <property type="term" value="F:metal ion binding"/>
    <property type="evidence" value="ECO:0007669"/>
    <property type="project" value="UniProtKB-KW"/>
</dbReference>
<dbReference type="Pfam" id="PF04055">
    <property type="entry name" value="Radical_SAM"/>
    <property type="match status" value="1"/>
</dbReference>
<protein>
    <submittedName>
        <fullName evidence="7">Radical SAM superfamily enzyme YgiQ (UPF0313 family)</fullName>
    </submittedName>
</protein>
<gene>
    <name evidence="7" type="ORF">HNR65_002401</name>
</gene>
<dbReference type="InterPro" id="IPR023404">
    <property type="entry name" value="rSAM_horseshoe"/>
</dbReference>
<evidence type="ECO:0000256" key="4">
    <source>
        <dbReference type="ARBA" id="ARBA00023004"/>
    </source>
</evidence>
<dbReference type="CDD" id="cd01335">
    <property type="entry name" value="Radical_SAM"/>
    <property type="match status" value="1"/>
</dbReference>
<dbReference type="InterPro" id="IPR034466">
    <property type="entry name" value="Methyltransferase_Class_B"/>
</dbReference>
<evidence type="ECO:0000256" key="5">
    <source>
        <dbReference type="ARBA" id="ARBA00023014"/>
    </source>
</evidence>
<reference evidence="7 8" key="1">
    <citation type="submission" date="2020-07" db="EMBL/GenBank/DDBJ databases">
        <title>Genomic Encyclopedia of Type Strains, Phase IV (KMG-IV): sequencing the most valuable type-strain genomes for metagenomic binning, comparative biology and taxonomic classification.</title>
        <authorList>
            <person name="Goeker M."/>
        </authorList>
    </citation>
    <scope>NUCLEOTIDE SEQUENCE [LARGE SCALE GENOMIC DNA]</scope>
    <source>
        <strain evidence="7 8">DSM 17721</strain>
    </source>
</reference>